<evidence type="ECO:0000259" key="2">
    <source>
        <dbReference type="Pfam" id="PF04892"/>
    </source>
</evidence>
<dbReference type="OrthoDB" id="3787741at2"/>
<keyword evidence="1" id="KW-0812">Transmembrane</keyword>
<dbReference type="RefSeq" id="WP_129391210.1">
    <property type="nucleotide sequence ID" value="NZ_CP035494.1"/>
</dbReference>
<dbReference type="InterPro" id="IPR053150">
    <property type="entry name" value="Teicoplanin_resist-assoc"/>
</dbReference>
<dbReference type="EMBL" id="CP035494">
    <property type="protein sequence ID" value="QAY60884.1"/>
    <property type="molecule type" value="Genomic_DNA"/>
</dbReference>
<feature type="domain" description="VanZ-like" evidence="2">
    <location>
        <begin position="18"/>
        <end position="136"/>
    </location>
</feature>
<organism evidence="3 4">
    <name type="scientific">Microbacterium protaetiae</name>
    <dbReference type="NCBI Taxonomy" id="2509458"/>
    <lineage>
        <taxon>Bacteria</taxon>
        <taxon>Bacillati</taxon>
        <taxon>Actinomycetota</taxon>
        <taxon>Actinomycetes</taxon>
        <taxon>Micrococcales</taxon>
        <taxon>Microbacteriaceae</taxon>
        <taxon>Microbacterium</taxon>
    </lineage>
</organism>
<dbReference type="AlphaFoldDB" id="A0A4P6EF59"/>
<reference evidence="3 4" key="1">
    <citation type="submission" date="2019-01" db="EMBL/GenBank/DDBJ databases">
        <title>Genome sequencing of strain DFW100M-13.</title>
        <authorList>
            <person name="Heo J."/>
            <person name="Kim S.-J."/>
            <person name="Kim J.-S."/>
            <person name="Hong S.-B."/>
            <person name="Kwon S.-W."/>
        </authorList>
    </citation>
    <scope>NUCLEOTIDE SEQUENCE [LARGE SCALE GENOMIC DNA]</scope>
    <source>
        <strain evidence="3 4">DFW100M-13</strain>
    </source>
</reference>
<dbReference type="PANTHER" id="PTHR36834">
    <property type="entry name" value="MEMBRANE PROTEIN-RELATED"/>
    <property type="match status" value="1"/>
</dbReference>
<sequence>MRVQRTAARLVLTALTAGYLWAVAWMTLRAQPYGADIATGLDRLLRWFAEHPSTAWITFDRLEFASNIAMFVPLGILAVLWFGVRGWWAAIVIGAVISAMIEGSQAILLSTRVPDVRDIVANTLGATAGMLLMLLLAFLLTPRRS</sequence>
<gene>
    <name evidence="3" type="ORF">ET475_13405</name>
</gene>
<proteinExistence type="predicted"/>
<name>A0A4P6EF59_9MICO</name>
<accession>A0A4P6EF59</accession>
<evidence type="ECO:0000313" key="4">
    <source>
        <dbReference type="Proteomes" id="UP000293995"/>
    </source>
</evidence>
<evidence type="ECO:0000313" key="3">
    <source>
        <dbReference type="EMBL" id="QAY60884.1"/>
    </source>
</evidence>
<keyword evidence="4" id="KW-1185">Reference proteome</keyword>
<evidence type="ECO:0000256" key="1">
    <source>
        <dbReference type="SAM" id="Phobius"/>
    </source>
</evidence>
<feature type="transmembrane region" description="Helical" evidence="1">
    <location>
        <begin position="87"/>
        <end position="107"/>
    </location>
</feature>
<dbReference type="PANTHER" id="PTHR36834:SF1">
    <property type="entry name" value="INTEGRAL MEMBRANE PROTEIN"/>
    <property type="match status" value="1"/>
</dbReference>
<protein>
    <submittedName>
        <fullName evidence="3">VanZ family protein</fullName>
    </submittedName>
</protein>
<feature type="transmembrane region" description="Helical" evidence="1">
    <location>
        <begin position="64"/>
        <end position="82"/>
    </location>
</feature>
<dbReference type="KEGG" id="mprt:ET475_13405"/>
<dbReference type="Proteomes" id="UP000293995">
    <property type="component" value="Chromosome"/>
</dbReference>
<dbReference type="InterPro" id="IPR006976">
    <property type="entry name" value="VanZ-like"/>
</dbReference>
<keyword evidence="1" id="KW-1133">Transmembrane helix</keyword>
<dbReference type="Pfam" id="PF04892">
    <property type="entry name" value="VanZ"/>
    <property type="match status" value="1"/>
</dbReference>
<feature type="transmembrane region" description="Helical" evidence="1">
    <location>
        <begin position="119"/>
        <end position="140"/>
    </location>
</feature>
<keyword evidence="1" id="KW-0472">Membrane</keyword>